<organism evidence="6 7">
    <name type="scientific">Seleniivibrio woodruffii</name>
    <dbReference type="NCBI Taxonomy" id="1078050"/>
    <lineage>
        <taxon>Bacteria</taxon>
        <taxon>Pseudomonadati</taxon>
        <taxon>Deferribacterota</taxon>
        <taxon>Deferribacteres</taxon>
        <taxon>Deferribacterales</taxon>
        <taxon>Geovibrionaceae</taxon>
        <taxon>Seleniivibrio</taxon>
    </lineage>
</organism>
<dbReference type="NCBIfam" id="TIGR00093">
    <property type="entry name" value="pseudouridine synthase"/>
    <property type="match status" value="1"/>
</dbReference>
<dbReference type="PANTHER" id="PTHR47683">
    <property type="entry name" value="PSEUDOURIDINE SYNTHASE FAMILY PROTEIN-RELATED"/>
    <property type="match status" value="1"/>
</dbReference>
<dbReference type="CDD" id="cd00165">
    <property type="entry name" value="S4"/>
    <property type="match status" value="1"/>
</dbReference>
<dbReference type="InterPro" id="IPR006145">
    <property type="entry name" value="PsdUridine_synth_RsuA/RluA"/>
</dbReference>
<dbReference type="InterPro" id="IPR042092">
    <property type="entry name" value="PsdUridine_s_RsuA/RluB/E/F_cat"/>
</dbReference>
<dbReference type="InterPro" id="IPR036986">
    <property type="entry name" value="S4_RNA-bd_sf"/>
</dbReference>
<dbReference type="SMART" id="SM00363">
    <property type="entry name" value="S4"/>
    <property type="match status" value="1"/>
</dbReference>
<dbReference type="InterPro" id="IPR020103">
    <property type="entry name" value="PsdUridine_synth_cat_dom_sf"/>
</dbReference>
<evidence type="ECO:0000256" key="4">
    <source>
        <dbReference type="RuleBase" id="RU003887"/>
    </source>
</evidence>
<dbReference type="Gene3D" id="3.30.70.1560">
    <property type="entry name" value="Alpha-L RNA-binding motif"/>
    <property type="match status" value="1"/>
</dbReference>
<keyword evidence="3" id="KW-0694">RNA-binding</keyword>
<dbReference type="Gene3D" id="3.30.70.580">
    <property type="entry name" value="Pseudouridine synthase I, catalytic domain, N-terminal subdomain"/>
    <property type="match status" value="1"/>
</dbReference>
<dbReference type="InterPro" id="IPR050343">
    <property type="entry name" value="RsuA_PseudoU_synthase"/>
</dbReference>
<dbReference type="Proteomes" id="UP000294614">
    <property type="component" value="Unassembled WGS sequence"/>
</dbReference>
<name>A0A4V6NEG0_9BACT</name>
<dbReference type="GO" id="GO:0120159">
    <property type="term" value="F:rRNA pseudouridine synthase activity"/>
    <property type="evidence" value="ECO:0007669"/>
    <property type="project" value="UniProtKB-ARBA"/>
</dbReference>
<accession>A0A4V6NEG0</accession>
<evidence type="ECO:0000313" key="7">
    <source>
        <dbReference type="Proteomes" id="UP000294614"/>
    </source>
</evidence>
<reference evidence="6 7" key="1">
    <citation type="submission" date="2019-03" db="EMBL/GenBank/DDBJ databases">
        <title>Genomic Encyclopedia of Type Strains, Phase IV (KMG-IV): sequencing the most valuable type-strain genomes for metagenomic binning, comparative biology and taxonomic classification.</title>
        <authorList>
            <person name="Goeker M."/>
        </authorList>
    </citation>
    <scope>NUCLEOTIDE SEQUENCE [LARGE SCALE GENOMIC DNA]</scope>
    <source>
        <strain evidence="6 7">DSM 24984</strain>
    </source>
</reference>
<proteinExistence type="inferred from homology"/>
<dbReference type="SUPFAM" id="SSF55174">
    <property type="entry name" value="Alpha-L RNA-binding motif"/>
    <property type="match status" value="1"/>
</dbReference>
<dbReference type="OrthoDB" id="9807213at2"/>
<dbReference type="InterPro" id="IPR020094">
    <property type="entry name" value="TruA/RsuA/RluB/E/F_N"/>
</dbReference>
<comment type="similarity">
    <text evidence="1 4">Belongs to the pseudouridine synthase RsuA family.</text>
</comment>
<dbReference type="PROSITE" id="PS01149">
    <property type="entry name" value="PSI_RSU"/>
    <property type="match status" value="1"/>
</dbReference>
<evidence type="ECO:0000256" key="2">
    <source>
        <dbReference type="ARBA" id="ARBA00023235"/>
    </source>
</evidence>
<dbReference type="GO" id="GO:0003723">
    <property type="term" value="F:RNA binding"/>
    <property type="evidence" value="ECO:0007669"/>
    <property type="project" value="UniProtKB-KW"/>
</dbReference>
<dbReference type="SUPFAM" id="SSF55120">
    <property type="entry name" value="Pseudouridine synthase"/>
    <property type="match status" value="1"/>
</dbReference>
<dbReference type="EMBL" id="SMGG01000004">
    <property type="protein sequence ID" value="TCK60791.1"/>
    <property type="molecule type" value="Genomic_DNA"/>
</dbReference>
<dbReference type="RefSeq" id="WP_132873656.1">
    <property type="nucleotide sequence ID" value="NZ_JBLJBI010000093.1"/>
</dbReference>
<keyword evidence="7" id="KW-1185">Reference proteome</keyword>
<dbReference type="PANTHER" id="PTHR47683:SF2">
    <property type="entry name" value="RNA-BINDING S4 DOMAIN-CONTAINING PROTEIN"/>
    <property type="match status" value="1"/>
</dbReference>
<feature type="domain" description="RNA-binding S4" evidence="5">
    <location>
        <begin position="2"/>
        <end position="61"/>
    </location>
</feature>
<dbReference type="EC" id="5.4.99.-" evidence="4"/>
<evidence type="ECO:0000256" key="1">
    <source>
        <dbReference type="ARBA" id="ARBA00008348"/>
    </source>
</evidence>
<protein>
    <recommendedName>
        <fullName evidence="4">Pseudouridine synthase</fullName>
        <ecNumber evidence="4">5.4.99.-</ecNumber>
    </recommendedName>
</protein>
<evidence type="ECO:0000256" key="3">
    <source>
        <dbReference type="PROSITE-ProRule" id="PRU00182"/>
    </source>
</evidence>
<gene>
    <name evidence="6" type="ORF">C8D98_1670</name>
</gene>
<keyword evidence="2 4" id="KW-0413">Isomerase</keyword>
<evidence type="ECO:0000259" key="5">
    <source>
        <dbReference type="SMART" id="SM00363"/>
    </source>
</evidence>
<sequence length="228" mass="26372">MIRLNKYLAENTSLSRRDADKAVADGRITVNGVPAEGPWVQVDSSSVVTLDGKRVGLEDYFYWAFYKPVQILTAYGDGHGKDTLEVFPMLAEKKPAYSGRLDYESEGLIIFSNDGDFIRKLQKSEEKIQKEYIVSVSRQLTQEQIDILKKGITYEGIDYLPCIVTKQDEKRYRVILHEGKKRQIRNMFRHFHIQVRRLKRVRVGRINLDGMKPGEMRVLTQKDLEGMI</sequence>
<comment type="caution">
    <text evidence="6">The sequence shown here is derived from an EMBL/GenBank/DDBJ whole genome shotgun (WGS) entry which is preliminary data.</text>
</comment>
<dbReference type="InterPro" id="IPR018496">
    <property type="entry name" value="PsdUridine_synth_RsuA/RluB_CS"/>
</dbReference>
<dbReference type="InterPro" id="IPR000748">
    <property type="entry name" value="PsdUridine_synth_RsuA/RluB/E/F"/>
</dbReference>
<dbReference type="InterPro" id="IPR002942">
    <property type="entry name" value="S4_RNA-bd"/>
</dbReference>
<dbReference type="AlphaFoldDB" id="A0A4V6NEG0"/>
<evidence type="ECO:0000313" key="6">
    <source>
        <dbReference type="EMBL" id="TCK60791.1"/>
    </source>
</evidence>
<dbReference type="PROSITE" id="PS50889">
    <property type="entry name" value="S4"/>
    <property type="match status" value="1"/>
</dbReference>
<dbReference type="Gene3D" id="3.10.290.10">
    <property type="entry name" value="RNA-binding S4 domain"/>
    <property type="match status" value="1"/>
</dbReference>
<dbReference type="Pfam" id="PF00849">
    <property type="entry name" value="PseudoU_synth_2"/>
    <property type="match status" value="1"/>
</dbReference>
<dbReference type="GO" id="GO:0000455">
    <property type="term" value="P:enzyme-directed rRNA pseudouridine synthesis"/>
    <property type="evidence" value="ECO:0007669"/>
    <property type="project" value="UniProtKB-ARBA"/>
</dbReference>